<proteinExistence type="predicted"/>
<dbReference type="KEGG" id="ahz:APS56_10450"/>
<evidence type="ECO:0000313" key="1">
    <source>
        <dbReference type="EMBL" id="ALJ05514.1"/>
    </source>
</evidence>
<keyword evidence="2" id="KW-1185">Reference proteome</keyword>
<gene>
    <name evidence="1" type="ORF">APS56_10450</name>
</gene>
<organism evidence="1 2">
    <name type="scientific">Pseudalgibacter alginicilyticus</name>
    <dbReference type="NCBI Taxonomy" id="1736674"/>
    <lineage>
        <taxon>Bacteria</taxon>
        <taxon>Pseudomonadati</taxon>
        <taxon>Bacteroidota</taxon>
        <taxon>Flavobacteriia</taxon>
        <taxon>Flavobacteriales</taxon>
        <taxon>Flavobacteriaceae</taxon>
        <taxon>Pseudalgibacter</taxon>
    </lineage>
</organism>
<evidence type="ECO:0000313" key="2">
    <source>
        <dbReference type="Proteomes" id="UP000057981"/>
    </source>
</evidence>
<dbReference type="EMBL" id="CP012898">
    <property type="protein sequence ID" value="ALJ05514.1"/>
    <property type="molecule type" value="Genomic_DNA"/>
</dbReference>
<dbReference type="Proteomes" id="UP000057981">
    <property type="component" value="Chromosome"/>
</dbReference>
<protein>
    <submittedName>
        <fullName evidence="1">Uncharacterized protein</fullName>
    </submittedName>
</protein>
<dbReference type="AlphaFoldDB" id="A0A0P0DC20"/>
<dbReference type="STRING" id="1736674.APS56_10450"/>
<name>A0A0P0DC20_9FLAO</name>
<accession>A0A0P0DC20</accession>
<reference evidence="1 2" key="1">
    <citation type="submission" date="2015-10" db="EMBL/GenBank/DDBJ databases">
        <authorList>
            <person name="Gilbert D.G."/>
        </authorList>
    </citation>
    <scope>NUCLEOTIDE SEQUENCE [LARGE SCALE GENOMIC DNA]</scope>
    <source>
        <strain evidence="2">HZ-22</strain>
    </source>
</reference>
<sequence>MLHFIDYLVTNDYLIRYNLATLKPPIIMKYLTPEIAALAKNYNSKSLVRSNTSCGIFQDCDYNEKRPKPYYQQEIEKNIK</sequence>